<evidence type="ECO:0000313" key="5">
    <source>
        <dbReference type="Proteomes" id="UP000176923"/>
    </source>
</evidence>
<dbReference type="SUPFAM" id="SSF89372">
    <property type="entry name" value="Fucose-specific lectin"/>
    <property type="match status" value="1"/>
</dbReference>
<dbReference type="PANTHER" id="PTHR21666">
    <property type="entry name" value="PEPTIDASE-RELATED"/>
    <property type="match status" value="1"/>
</dbReference>
<dbReference type="InterPro" id="IPR011055">
    <property type="entry name" value="Dup_hybrid_motif"/>
</dbReference>
<name>A0A1F5ZJ56_9BACT</name>
<keyword evidence="2" id="KW-1133">Transmembrane helix</keyword>
<dbReference type="AlphaFoldDB" id="A0A1F5ZJ56"/>
<sequence>MTSLIYMKILSFKFIFLTFVFTIAYCLVPFLHFSVFAQESSSSGVLFAPTISPSPTQAIINLQPTTYNLPPNNNQSSTSSAITTPLSLTSDQSGSSASIRLPLKLFPLPKNQFLISEPITVEVINSYDETPKIYVVTEAGREVPFFYKEVKSQNSSRKFQIISVPNLSPGKYRIQVSISTGFDTSDSFLWGTLFVNSNKSAYQPGEKADLSIGLLDENGQKVCDADIKLTVTGNGDPQDTNIIRNPNCRNHTPTSAPDYETSFTVPDREGAYTLSVTASIQGKESQSIHRTILVGKNPFEVERSAPTRLFPHASYPVTLTVKANRDFKGLVSDLIPESFTSLASSVSTDSAYVNDYSLYKPFTFNLAKPFDGIYTLTQGFAGHLDKEYARFDYTDFGLDGHDGIDFGLPEGTPLKATDDGVVVHAGLNPYGKTVIIEHSWGKTYYGHLNIIYVTKDQKISKGDVIGLSGNTGFSTGPHLHFGILPNITNFSNGFFGKINPLPFLGMSKDGALLKNLPHLFDLYSQKISWSVNLKAGESVELSYTIQSPSVSPQTYLLGPVKFERIINNNSDGIILTSAPEPIVKTELAYQDNSVWTAVSDTQIQVDDSAHFSVESHEGSSGNIVFINSQIGYVFFRELSGACTYSQTRDGGNTWKKQSPVYLSTGCLNISLWYDRQTPEDKTGKFVHIVMTDKDTNRIFYNRLDSESNTLLFPKTPLTITEGLPNVFSQSQNIPIVTRTTDGSLFAGLLDNDGAGSSFILRCRLECQNAGNWKKIDDPGLPVDKTQDELTLVPLSDSRLLLLHFSNDQKKIFSKEYDTQKNIWEKEWKEAVKDVDNPSLYSWNVHKDPLSNDVYLASIRGGNINLNLYHSGEWDSLSEVLANTGNPLLSVKLGFDRDNSLYAVYSTQETTERKDSISLFYKTSSDKKIWSDQKGPLNIFAGVLSGMHVSLENSDRVRVTWMDPESMTLYLENLTDSQSLEKKMRNGLGGY</sequence>
<protein>
    <recommendedName>
        <fullName evidence="3">M23ase beta-sheet core domain-containing protein</fullName>
    </recommendedName>
</protein>
<gene>
    <name evidence="4" type="ORF">A3D77_01120</name>
</gene>
<comment type="caution">
    <text evidence="4">The sequence shown here is derived from an EMBL/GenBank/DDBJ whole genome shotgun (WGS) entry which is preliminary data.</text>
</comment>
<feature type="region of interest" description="Disordered" evidence="1">
    <location>
        <begin position="236"/>
        <end position="259"/>
    </location>
</feature>
<dbReference type="PANTHER" id="PTHR21666:SF270">
    <property type="entry name" value="MUREIN HYDROLASE ACTIVATOR ENVC"/>
    <property type="match status" value="1"/>
</dbReference>
<keyword evidence="2" id="KW-0812">Transmembrane</keyword>
<keyword evidence="2" id="KW-0472">Membrane</keyword>
<dbReference type="Pfam" id="PF01551">
    <property type="entry name" value="Peptidase_M23"/>
    <property type="match status" value="1"/>
</dbReference>
<dbReference type="Gene3D" id="2.70.70.10">
    <property type="entry name" value="Glucose Permease (Domain IIA)"/>
    <property type="match status" value="1"/>
</dbReference>
<dbReference type="EMBL" id="MFJL01000046">
    <property type="protein sequence ID" value="OGG12516.1"/>
    <property type="molecule type" value="Genomic_DNA"/>
</dbReference>
<accession>A0A1F5ZJ56</accession>
<dbReference type="CDD" id="cd12797">
    <property type="entry name" value="M23_peptidase"/>
    <property type="match status" value="1"/>
</dbReference>
<organism evidence="4 5">
    <name type="scientific">Candidatus Gottesmanbacteria bacterium RIFCSPHIGHO2_02_FULL_39_11</name>
    <dbReference type="NCBI Taxonomy" id="1798382"/>
    <lineage>
        <taxon>Bacteria</taxon>
        <taxon>Candidatus Gottesmaniibacteriota</taxon>
    </lineage>
</organism>
<feature type="domain" description="M23ase beta-sheet core" evidence="3">
    <location>
        <begin position="400"/>
        <end position="485"/>
    </location>
</feature>
<reference evidence="4 5" key="1">
    <citation type="journal article" date="2016" name="Nat. Commun.">
        <title>Thousands of microbial genomes shed light on interconnected biogeochemical processes in an aquifer system.</title>
        <authorList>
            <person name="Anantharaman K."/>
            <person name="Brown C.T."/>
            <person name="Hug L.A."/>
            <person name="Sharon I."/>
            <person name="Castelle C.J."/>
            <person name="Probst A.J."/>
            <person name="Thomas B.C."/>
            <person name="Singh A."/>
            <person name="Wilkins M.J."/>
            <person name="Karaoz U."/>
            <person name="Brodie E.L."/>
            <person name="Williams K.H."/>
            <person name="Hubbard S.S."/>
            <person name="Banfield J.F."/>
        </authorList>
    </citation>
    <scope>NUCLEOTIDE SEQUENCE [LARGE SCALE GENOMIC DNA]</scope>
</reference>
<dbReference type="InterPro" id="IPR016047">
    <property type="entry name" value="M23ase_b-sheet_dom"/>
</dbReference>
<feature type="transmembrane region" description="Helical" evidence="2">
    <location>
        <begin position="12"/>
        <end position="33"/>
    </location>
</feature>
<feature type="compositionally biased region" description="Polar residues" evidence="1">
    <location>
        <begin position="236"/>
        <end position="255"/>
    </location>
</feature>
<evidence type="ECO:0000313" key="4">
    <source>
        <dbReference type="EMBL" id="OGG12516.1"/>
    </source>
</evidence>
<evidence type="ECO:0000259" key="3">
    <source>
        <dbReference type="Pfam" id="PF01551"/>
    </source>
</evidence>
<dbReference type="STRING" id="1798382.A3D77_01120"/>
<evidence type="ECO:0000256" key="2">
    <source>
        <dbReference type="SAM" id="Phobius"/>
    </source>
</evidence>
<dbReference type="InterPro" id="IPR050570">
    <property type="entry name" value="Cell_wall_metabolism_enzyme"/>
</dbReference>
<dbReference type="Proteomes" id="UP000176923">
    <property type="component" value="Unassembled WGS sequence"/>
</dbReference>
<dbReference type="SUPFAM" id="SSF51261">
    <property type="entry name" value="Duplicated hybrid motif"/>
    <property type="match status" value="1"/>
</dbReference>
<dbReference type="GO" id="GO:0004222">
    <property type="term" value="F:metalloendopeptidase activity"/>
    <property type="evidence" value="ECO:0007669"/>
    <property type="project" value="TreeGrafter"/>
</dbReference>
<evidence type="ECO:0000256" key="1">
    <source>
        <dbReference type="SAM" id="MobiDB-lite"/>
    </source>
</evidence>
<proteinExistence type="predicted"/>